<dbReference type="PATRIC" id="fig|86416.3.peg.4812"/>
<dbReference type="InterPro" id="IPR025241">
    <property type="entry name" value="DUF4190"/>
</dbReference>
<keyword evidence="1" id="KW-0472">Membrane</keyword>
<dbReference type="KEGG" id="cpas:Clopa_4819"/>
<dbReference type="AlphaFoldDB" id="R4K8M7"/>
<dbReference type="STRING" id="86416.Clopa_4819"/>
<dbReference type="eggNOG" id="ENOG5033A46">
    <property type="taxonomic scope" value="Bacteria"/>
</dbReference>
<reference evidence="3 4" key="1">
    <citation type="submission" date="2012-01" db="EMBL/GenBank/DDBJ databases">
        <title>Complete sequence of chromosome of Clostridium pasteurianum BC1.</title>
        <authorList>
            <consortium name="US DOE Joint Genome Institute"/>
            <person name="Lucas S."/>
            <person name="Han J."/>
            <person name="Lapidus A."/>
            <person name="Cheng J.-F."/>
            <person name="Goodwin L."/>
            <person name="Pitluck S."/>
            <person name="Peters L."/>
            <person name="Mikhailova N."/>
            <person name="Teshima H."/>
            <person name="Detter J.C."/>
            <person name="Han C."/>
            <person name="Tapia R."/>
            <person name="Land M."/>
            <person name="Hauser L."/>
            <person name="Kyrpides N."/>
            <person name="Ivanova N."/>
            <person name="Pagani I."/>
            <person name="Dunn J."/>
            <person name="Taghavi S."/>
            <person name="Francis A."/>
            <person name="van der Lelie D."/>
            <person name="Woyke T."/>
        </authorList>
    </citation>
    <scope>NUCLEOTIDE SEQUENCE [LARGE SCALE GENOMIC DNA]</scope>
    <source>
        <strain evidence="3 4">BC1</strain>
    </source>
</reference>
<protein>
    <recommendedName>
        <fullName evidence="2">DUF4190 domain-containing protein</fullName>
    </recommendedName>
</protein>
<feature type="transmembrane region" description="Helical" evidence="1">
    <location>
        <begin position="66"/>
        <end position="89"/>
    </location>
</feature>
<keyword evidence="4" id="KW-1185">Reference proteome</keyword>
<name>R4K8M7_CLOPA</name>
<evidence type="ECO:0000256" key="1">
    <source>
        <dbReference type="SAM" id="Phobius"/>
    </source>
</evidence>
<evidence type="ECO:0000313" key="4">
    <source>
        <dbReference type="Proteomes" id="UP000013523"/>
    </source>
</evidence>
<organism evidence="3 4">
    <name type="scientific">Clostridium pasteurianum BC1</name>
    <dbReference type="NCBI Taxonomy" id="86416"/>
    <lineage>
        <taxon>Bacteria</taxon>
        <taxon>Bacillati</taxon>
        <taxon>Bacillota</taxon>
        <taxon>Clostridia</taxon>
        <taxon>Eubacteriales</taxon>
        <taxon>Clostridiaceae</taxon>
        <taxon>Clostridium</taxon>
    </lineage>
</organism>
<feature type="transmembrane region" description="Helical" evidence="1">
    <location>
        <begin position="12"/>
        <end position="45"/>
    </location>
</feature>
<accession>R4K8M7</accession>
<dbReference type="HOGENOM" id="CLU_2367905_0_0_9"/>
<proteinExistence type="predicted"/>
<feature type="domain" description="DUF4190" evidence="2">
    <location>
        <begin position="8"/>
        <end position="79"/>
    </location>
</feature>
<gene>
    <name evidence="3" type="ORF">Clopa_4819</name>
</gene>
<dbReference type="Pfam" id="PF13828">
    <property type="entry name" value="DUF4190"/>
    <property type="match status" value="1"/>
</dbReference>
<evidence type="ECO:0000259" key="2">
    <source>
        <dbReference type="Pfam" id="PF13828"/>
    </source>
</evidence>
<keyword evidence="1" id="KW-1133">Transmembrane helix</keyword>
<keyword evidence="1" id="KW-0812">Transmembrane</keyword>
<sequence length="95" mass="9826">MVKNDNFAVTSMILGIISVIFDLIPGINFLGIILAILAIVFAVIGKNKIKNSNGELNGNGMATTGLVLGIIAVVLFILFLVACGALIGATSSTNY</sequence>
<evidence type="ECO:0000313" key="3">
    <source>
        <dbReference type="EMBL" id="AGK99502.1"/>
    </source>
</evidence>
<dbReference type="RefSeq" id="WP_015617768.1">
    <property type="nucleotide sequence ID" value="NC_021182.1"/>
</dbReference>
<dbReference type="OrthoDB" id="1779017at2"/>
<dbReference type="Proteomes" id="UP000013523">
    <property type="component" value="Chromosome"/>
</dbReference>
<dbReference type="EMBL" id="CP003261">
    <property type="protein sequence ID" value="AGK99502.1"/>
    <property type="molecule type" value="Genomic_DNA"/>
</dbReference>